<keyword evidence="3" id="KW-1185">Reference proteome</keyword>
<feature type="region of interest" description="Disordered" evidence="1">
    <location>
        <begin position="44"/>
        <end position="66"/>
    </location>
</feature>
<reference evidence="3" key="1">
    <citation type="submission" date="2016-10" db="EMBL/GenBank/DDBJ databases">
        <authorList>
            <person name="Varghese N."/>
        </authorList>
    </citation>
    <scope>NUCLEOTIDE SEQUENCE [LARGE SCALE GENOMIC DNA]</scope>
    <source>
        <strain evidence="3">DSM 18820</strain>
    </source>
</reference>
<accession>A0A1I7GFX8</accession>
<proteinExistence type="predicted"/>
<dbReference type="AlphaFoldDB" id="A0A1I7GFX8"/>
<dbReference type="RefSeq" id="WP_068836319.1">
    <property type="nucleotide sequence ID" value="NZ_BMXC01000001.1"/>
</dbReference>
<protein>
    <submittedName>
        <fullName evidence="2">Uncharacterized protein</fullName>
    </submittedName>
</protein>
<name>A0A1I7GFX8_9BACT</name>
<dbReference type="EMBL" id="FPCA01000001">
    <property type="protein sequence ID" value="SFU47231.1"/>
    <property type="molecule type" value="Genomic_DNA"/>
</dbReference>
<evidence type="ECO:0000313" key="2">
    <source>
        <dbReference type="EMBL" id="SFU47231.1"/>
    </source>
</evidence>
<gene>
    <name evidence="2" type="ORF">SAMN04487941_0974</name>
</gene>
<dbReference type="Proteomes" id="UP000182491">
    <property type="component" value="Unassembled WGS sequence"/>
</dbReference>
<organism evidence="2 3">
    <name type="scientific">Pontibacter akesuensis</name>
    <dbReference type="NCBI Taxonomy" id="388950"/>
    <lineage>
        <taxon>Bacteria</taxon>
        <taxon>Pseudomonadati</taxon>
        <taxon>Bacteroidota</taxon>
        <taxon>Cytophagia</taxon>
        <taxon>Cytophagales</taxon>
        <taxon>Hymenobacteraceae</taxon>
        <taxon>Pontibacter</taxon>
    </lineage>
</organism>
<evidence type="ECO:0000313" key="3">
    <source>
        <dbReference type="Proteomes" id="UP000182491"/>
    </source>
</evidence>
<dbReference type="STRING" id="388950.GCA_001611675_00073"/>
<dbReference type="OrthoDB" id="854113at2"/>
<sequence length="66" mass="6977">MKKLLIILLGTCTFACGDAANEGATEEDTDIQAGDEVRPQIEYEADTAGTFETDTASAAPVIEEQP</sequence>
<evidence type="ECO:0000256" key="1">
    <source>
        <dbReference type="SAM" id="MobiDB-lite"/>
    </source>
</evidence>